<evidence type="ECO:0000256" key="1">
    <source>
        <dbReference type="ARBA" id="ARBA00004236"/>
    </source>
</evidence>
<dbReference type="PANTHER" id="PTHR47737:SF1">
    <property type="entry name" value="GLYCINE BETAINE_PROLINE BETAINE TRANSPORT SYSTEM PERMEASE PROTEIN PROW"/>
    <property type="match status" value="1"/>
</dbReference>
<keyword evidence="3" id="KW-1003">Cell membrane</keyword>
<gene>
    <name evidence="6" type="ORF">ACFSBK_01185</name>
</gene>
<name>A0ABW4NL27_9LACT</name>
<dbReference type="Gene3D" id="3.40.190.100">
    <property type="entry name" value="Glycine betaine-binding periplasmic protein, domain 2"/>
    <property type="match status" value="1"/>
</dbReference>
<dbReference type="Gene3D" id="3.10.105.10">
    <property type="entry name" value="Dipeptide-binding Protein, Domain 3"/>
    <property type="match status" value="1"/>
</dbReference>
<keyword evidence="2" id="KW-0813">Transport</keyword>
<dbReference type="SUPFAM" id="SSF53850">
    <property type="entry name" value="Periplasmic binding protein-like II"/>
    <property type="match status" value="2"/>
</dbReference>
<organism evidence="6 7">
    <name type="scientific">Carnobacterium antarcticum</name>
    <dbReference type="NCBI Taxonomy" id="2126436"/>
    <lineage>
        <taxon>Bacteria</taxon>
        <taxon>Bacillati</taxon>
        <taxon>Bacillota</taxon>
        <taxon>Bacilli</taxon>
        <taxon>Lactobacillales</taxon>
        <taxon>Carnobacteriaceae</taxon>
        <taxon>Carnobacterium</taxon>
    </lineage>
</organism>
<keyword evidence="4" id="KW-0472">Membrane</keyword>
<reference evidence="7" key="1">
    <citation type="journal article" date="2019" name="Int. J. Syst. Evol. Microbiol.">
        <title>The Global Catalogue of Microorganisms (GCM) 10K type strain sequencing project: providing services to taxonomists for standard genome sequencing and annotation.</title>
        <authorList>
            <consortium name="The Broad Institute Genomics Platform"/>
            <consortium name="The Broad Institute Genome Sequencing Center for Infectious Disease"/>
            <person name="Wu L."/>
            <person name="Ma J."/>
        </authorList>
    </citation>
    <scope>NUCLEOTIDE SEQUENCE [LARGE SCALE GENOMIC DNA]</scope>
    <source>
        <strain evidence="7">KCTC 42143</strain>
    </source>
</reference>
<evidence type="ECO:0000313" key="7">
    <source>
        <dbReference type="Proteomes" id="UP001597285"/>
    </source>
</evidence>
<feature type="domain" description="ABC-type glycine betaine transport system substrate-binding" evidence="5">
    <location>
        <begin position="27"/>
        <end position="176"/>
    </location>
</feature>
<feature type="domain" description="ABC-type glycine betaine transport system substrate-binding" evidence="5">
    <location>
        <begin position="196"/>
        <end position="296"/>
    </location>
</feature>
<keyword evidence="7" id="KW-1185">Reference proteome</keyword>
<evidence type="ECO:0000256" key="2">
    <source>
        <dbReference type="ARBA" id="ARBA00022448"/>
    </source>
</evidence>
<comment type="caution">
    <text evidence="6">The sequence shown here is derived from an EMBL/GenBank/DDBJ whole genome shotgun (WGS) entry which is preliminary data.</text>
</comment>
<evidence type="ECO:0000259" key="5">
    <source>
        <dbReference type="Pfam" id="PF04069"/>
    </source>
</evidence>
<dbReference type="InterPro" id="IPR007210">
    <property type="entry name" value="ABC_Gly_betaine_transp_sub-bd"/>
</dbReference>
<dbReference type="PROSITE" id="PS51257">
    <property type="entry name" value="PROKAR_LIPOPROTEIN"/>
    <property type="match status" value="1"/>
</dbReference>
<dbReference type="Pfam" id="PF04069">
    <property type="entry name" value="OpuAC"/>
    <property type="match status" value="2"/>
</dbReference>
<accession>A0ABW4NL27</accession>
<sequence>MINAKSIGMALGLSTALLLVGCGNGEDTKNEANESVSEQVDYAITGIEPGAGITNMAHQTLEEYENLEGWELEESSTGGMLTLLDQAIDNEEPIIVTGWAPHWMFSEYDLKYLEDPKGTMGDIESIHTIARLGFEEEMPDAYKILDAFHWEVEDMETVMFEAQDTSFEEAATNWVEANQDKVDEWLEGTEKVNGEKIKLVSTPWDTEKSSGLVAEAVLEQQGYDVTVTDVDPAVLFEAIANGSADASLAPWLPTTHASFYEKHQDNMVDLGENLIGAKNGLVVPAYMDIDSIEDLEPKK</sequence>
<evidence type="ECO:0000256" key="3">
    <source>
        <dbReference type="ARBA" id="ARBA00022475"/>
    </source>
</evidence>
<comment type="subcellular location">
    <subcellularLocation>
        <location evidence="1">Cell membrane</location>
    </subcellularLocation>
</comment>
<proteinExistence type="predicted"/>
<evidence type="ECO:0000256" key="4">
    <source>
        <dbReference type="ARBA" id="ARBA00023136"/>
    </source>
</evidence>
<dbReference type="Proteomes" id="UP001597285">
    <property type="component" value="Unassembled WGS sequence"/>
</dbReference>
<dbReference type="RefSeq" id="WP_058919670.1">
    <property type="nucleotide sequence ID" value="NZ_JBHSQC010000024.1"/>
</dbReference>
<dbReference type="EMBL" id="JBHUFF010000005">
    <property type="protein sequence ID" value="MFD1798476.1"/>
    <property type="molecule type" value="Genomic_DNA"/>
</dbReference>
<evidence type="ECO:0000313" key="6">
    <source>
        <dbReference type="EMBL" id="MFD1798476.1"/>
    </source>
</evidence>
<dbReference type="PANTHER" id="PTHR47737">
    <property type="entry name" value="GLYCINE BETAINE/PROLINE BETAINE TRANSPORT SYSTEM PERMEASE PROTEIN PROW"/>
    <property type="match status" value="1"/>
</dbReference>
<protein>
    <submittedName>
        <fullName evidence="6">Glycine betaine ABC transporter substrate-binding protein</fullName>
    </submittedName>
</protein>